<accession>A0A4R2I1L9</accession>
<dbReference type="OrthoDB" id="9768069at2"/>
<feature type="modified residue" description="4-aspartylphosphate" evidence="8">
    <location>
        <position position="66"/>
    </location>
</feature>
<dbReference type="Gene3D" id="1.10.287.130">
    <property type="match status" value="1"/>
</dbReference>
<dbReference type="EMBL" id="SLWQ01000013">
    <property type="protein sequence ID" value="TCO36295.1"/>
    <property type="molecule type" value="Genomic_DNA"/>
</dbReference>
<keyword evidence="7" id="KW-0472">Membrane</keyword>
<dbReference type="PANTHER" id="PTHR43547:SF2">
    <property type="entry name" value="HYBRID SIGNAL TRANSDUCTION HISTIDINE KINASE C"/>
    <property type="match status" value="1"/>
</dbReference>
<evidence type="ECO:0000256" key="3">
    <source>
        <dbReference type="ARBA" id="ARBA00022553"/>
    </source>
</evidence>
<dbReference type="InterPro" id="IPR011006">
    <property type="entry name" value="CheY-like_superfamily"/>
</dbReference>
<dbReference type="InterPro" id="IPR004358">
    <property type="entry name" value="Sig_transdc_His_kin-like_C"/>
</dbReference>
<dbReference type="SUPFAM" id="SSF47384">
    <property type="entry name" value="Homodimeric domain of signal transducing histidine kinase"/>
    <property type="match status" value="1"/>
</dbReference>
<evidence type="ECO:0000256" key="2">
    <source>
        <dbReference type="ARBA" id="ARBA00012438"/>
    </source>
</evidence>
<dbReference type="SUPFAM" id="SSF55874">
    <property type="entry name" value="ATPase domain of HSP90 chaperone/DNA topoisomerase II/histidine kinase"/>
    <property type="match status" value="1"/>
</dbReference>
<dbReference type="AlphaFoldDB" id="A0A4R2I1L9"/>
<dbReference type="RefSeq" id="WP_158287525.1">
    <property type="nucleotide sequence ID" value="NZ_SLWQ01000013.1"/>
</dbReference>
<dbReference type="InterPro" id="IPR005467">
    <property type="entry name" value="His_kinase_dom"/>
</dbReference>
<dbReference type="InterPro" id="IPR003594">
    <property type="entry name" value="HATPase_dom"/>
</dbReference>
<dbReference type="Proteomes" id="UP000294862">
    <property type="component" value="Unassembled WGS sequence"/>
</dbReference>
<feature type="domain" description="Response regulatory" evidence="11">
    <location>
        <begin position="465"/>
        <end position="579"/>
    </location>
</feature>
<keyword evidence="5" id="KW-0418">Kinase</keyword>
<dbReference type="Pfam" id="PF02518">
    <property type="entry name" value="HATPase_c"/>
    <property type="match status" value="1"/>
</dbReference>
<evidence type="ECO:0000313" key="13">
    <source>
        <dbReference type="Proteomes" id="UP000294862"/>
    </source>
</evidence>
<dbReference type="InterPro" id="IPR003661">
    <property type="entry name" value="HisK_dim/P_dom"/>
</dbReference>
<protein>
    <recommendedName>
        <fullName evidence="2">histidine kinase</fullName>
        <ecNumber evidence="2">2.7.13.3</ecNumber>
    </recommendedName>
</protein>
<reference evidence="12 13" key="1">
    <citation type="journal article" date="2015" name="Stand. Genomic Sci.">
        <title>Genomic Encyclopedia of Bacterial and Archaeal Type Strains, Phase III: the genomes of soil and plant-associated and newly described type strains.</title>
        <authorList>
            <person name="Whitman W.B."/>
            <person name="Woyke T."/>
            <person name="Klenk H.P."/>
            <person name="Zhou Y."/>
            <person name="Lilburn T.G."/>
            <person name="Beck B.J."/>
            <person name="De Vos P."/>
            <person name="Vandamme P."/>
            <person name="Eisen J.A."/>
            <person name="Garrity G."/>
            <person name="Hugenholtz P."/>
            <person name="Kyrpides N.C."/>
        </authorList>
    </citation>
    <scope>NUCLEOTIDE SEQUENCE [LARGE SCALE GENOMIC DNA]</scope>
    <source>
        <strain evidence="12 13">A3</strain>
    </source>
</reference>
<dbReference type="PANTHER" id="PTHR43547">
    <property type="entry name" value="TWO-COMPONENT HISTIDINE KINASE"/>
    <property type="match status" value="1"/>
</dbReference>
<evidence type="ECO:0000256" key="9">
    <source>
        <dbReference type="SAM" id="Coils"/>
    </source>
</evidence>
<dbReference type="SMART" id="SM00448">
    <property type="entry name" value="REC"/>
    <property type="match status" value="2"/>
</dbReference>
<dbReference type="Pfam" id="PF00512">
    <property type="entry name" value="HisKA"/>
    <property type="match status" value="1"/>
</dbReference>
<dbReference type="SUPFAM" id="SSF52172">
    <property type="entry name" value="CheY-like"/>
    <property type="match status" value="2"/>
</dbReference>
<evidence type="ECO:0000256" key="7">
    <source>
        <dbReference type="ARBA" id="ARBA00023136"/>
    </source>
</evidence>
<dbReference type="GO" id="GO:0000155">
    <property type="term" value="F:phosphorelay sensor kinase activity"/>
    <property type="evidence" value="ECO:0007669"/>
    <property type="project" value="InterPro"/>
</dbReference>
<evidence type="ECO:0000259" key="11">
    <source>
        <dbReference type="PROSITE" id="PS50110"/>
    </source>
</evidence>
<dbReference type="GO" id="GO:0005886">
    <property type="term" value="C:plasma membrane"/>
    <property type="evidence" value="ECO:0007669"/>
    <property type="project" value="UniProtKB-ARBA"/>
</dbReference>
<dbReference type="InterPro" id="IPR036097">
    <property type="entry name" value="HisK_dim/P_sf"/>
</dbReference>
<feature type="modified residue" description="4-aspartylphosphate" evidence="8">
    <location>
        <position position="514"/>
    </location>
</feature>
<keyword evidence="3 8" id="KW-0597">Phosphoprotein</keyword>
<organism evidence="12 13">
    <name type="scientific">Dokdonella fugitiva</name>
    <dbReference type="NCBI Taxonomy" id="328517"/>
    <lineage>
        <taxon>Bacteria</taxon>
        <taxon>Pseudomonadati</taxon>
        <taxon>Pseudomonadota</taxon>
        <taxon>Gammaproteobacteria</taxon>
        <taxon>Lysobacterales</taxon>
        <taxon>Rhodanobacteraceae</taxon>
        <taxon>Dokdonella</taxon>
    </lineage>
</organism>
<keyword evidence="6" id="KW-0902">Two-component regulatory system</keyword>
<comment type="caution">
    <text evidence="12">The sequence shown here is derived from an EMBL/GenBank/DDBJ whole genome shotgun (WGS) entry which is preliminary data.</text>
</comment>
<name>A0A4R2I1L9_9GAMM</name>
<evidence type="ECO:0000256" key="4">
    <source>
        <dbReference type="ARBA" id="ARBA00022679"/>
    </source>
</evidence>
<keyword evidence="9" id="KW-0175">Coiled coil</keyword>
<evidence type="ECO:0000256" key="8">
    <source>
        <dbReference type="PROSITE-ProRule" id="PRU00169"/>
    </source>
</evidence>
<dbReference type="FunFam" id="3.30.565.10:FF:000006">
    <property type="entry name" value="Sensor histidine kinase WalK"/>
    <property type="match status" value="1"/>
</dbReference>
<dbReference type="CDD" id="cd00082">
    <property type="entry name" value="HisKA"/>
    <property type="match status" value="1"/>
</dbReference>
<dbReference type="EC" id="2.7.13.3" evidence="2"/>
<dbReference type="Gene3D" id="3.30.565.10">
    <property type="entry name" value="Histidine kinase-like ATPase, C-terminal domain"/>
    <property type="match status" value="1"/>
</dbReference>
<sequence>MAASLSAAVDAPADRARILLVDDQPARLLTYEAILAPLGEELVAVQSGEEALRRLMEVEFAVILLDVSMPGLDGFETAGLIHAHPRFENTPIIFVTGVHVGELDRLEGYRLGAIDYVQIPLVPDILRSKVAVLVELYHRRRELRALNQSLAGENASLAQANLDLQIERAREFQALSETLAAANAKLSEANSALEAEVAERRHAEQVSLQLASSLRKLDRRKDEFLATLAHELRNPLAPIRSAVAVLQGPALDEATARHTLEVIDRQVQQLVRLVDDLLDVSRITYDRIELKRERVEIGAVLAAARDMILPSIEQRGQALTLQPPPLPVHVDGDPQRLTQVIGNLLNNASKYTPPGGTIALGARGEGERVRVTVTDDGIGIAAEDLRNVFDLFVQVDAAREHAQGGLGIGLTLVKRLVEMHGGTVSVESEGRGRGARFTVELPCAMEPSLAAPSAGEAGVAGASRRIIVVDDNRDAADMLALTLQMLGHETRAVYDPLLALDAIAAFGPHLAFVDLGMPRLGGLELAGMIRERFGRSIRLVALTGWGQPADRERTREAGFDFHFVKPIELGQVEKLCADG</sequence>
<dbReference type="SMART" id="SM00387">
    <property type="entry name" value="HATPase_c"/>
    <property type="match status" value="1"/>
</dbReference>
<dbReference type="FunFam" id="1.10.287.130:FF:000001">
    <property type="entry name" value="Two-component sensor histidine kinase"/>
    <property type="match status" value="1"/>
</dbReference>
<dbReference type="Gene3D" id="3.40.50.2300">
    <property type="match status" value="2"/>
</dbReference>
<keyword evidence="4" id="KW-0808">Transferase</keyword>
<feature type="domain" description="Response regulatory" evidence="11">
    <location>
        <begin position="17"/>
        <end position="134"/>
    </location>
</feature>
<dbReference type="Pfam" id="PF00072">
    <property type="entry name" value="Response_reg"/>
    <property type="match status" value="2"/>
</dbReference>
<evidence type="ECO:0000256" key="1">
    <source>
        <dbReference type="ARBA" id="ARBA00000085"/>
    </source>
</evidence>
<feature type="domain" description="Histidine kinase" evidence="10">
    <location>
        <begin position="227"/>
        <end position="445"/>
    </location>
</feature>
<dbReference type="InterPro" id="IPR001789">
    <property type="entry name" value="Sig_transdc_resp-reg_receiver"/>
</dbReference>
<dbReference type="PROSITE" id="PS50109">
    <property type="entry name" value="HIS_KIN"/>
    <property type="match status" value="1"/>
</dbReference>
<dbReference type="InterPro" id="IPR036890">
    <property type="entry name" value="HATPase_C_sf"/>
</dbReference>
<proteinExistence type="predicted"/>
<evidence type="ECO:0000256" key="6">
    <source>
        <dbReference type="ARBA" id="ARBA00023012"/>
    </source>
</evidence>
<comment type="catalytic activity">
    <reaction evidence="1">
        <text>ATP + protein L-histidine = ADP + protein N-phospho-L-histidine.</text>
        <dbReference type="EC" id="2.7.13.3"/>
    </reaction>
</comment>
<dbReference type="PRINTS" id="PR00344">
    <property type="entry name" value="BCTRLSENSOR"/>
</dbReference>
<evidence type="ECO:0000256" key="5">
    <source>
        <dbReference type="ARBA" id="ARBA00022777"/>
    </source>
</evidence>
<evidence type="ECO:0000313" key="12">
    <source>
        <dbReference type="EMBL" id="TCO36295.1"/>
    </source>
</evidence>
<feature type="coiled-coil region" evidence="9">
    <location>
        <begin position="172"/>
        <end position="199"/>
    </location>
</feature>
<evidence type="ECO:0000259" key="10">
    <source>
        <dbReference type="PROSITE" id="PS50109"/>
    </source>
</evidence>
<dbReference type="CDD" id="cd00075">
    <property type="entry name" value="HATPase"/>
    <property type="match status" value="1"/>
</dbReference>
<keyword evidence="13" id="KW-1185">Reference proteome</keyword>
<dbReference type="PROSITE" id="PS50110">
    <property type="entry name" value="RESPONSE_REGULATORY"/>
    <property type="match status" value="2"/>
</dbReference>
<dbReference type="SMART" id="SM00388">
    <property type="entry name" value="HisKA"/>
    <property type="match status" value="1"/>
</dbReference>
<gene>
    <name evidence="12" type="ORF">EV148_11337</name>
</gene>